<accession>A0A8H5CBE3</accession>
<feature type="compositionally biased region" description="Low complexity" evidence="2">
    <location>
        <begin position="32"/>
        <end position="41"/>
    </location>
</feature>
<dbReference type="Proteomes" id="UP000541558">
    <property type="component" value="Unassembled WGS sequence"/>
</dbReference>
<dbReference type="Pfam" id="PF08729">
    <property type="entry name" value="HUN"/>
    <property type="match status" value="1"/>
</dbReference>
<dbReference type="InterPro" id="IPR014840">
    <property type="entry name" value="HRD"/>
</dbReference>
<evidence type="ECO:0000256" key="1">
    <source>
        <dbReference type="SAM" id="Coils"/>
    </source>
</evidence>
<feature type="domain" description="Hpc2-related" evidence="3">
    <location>
        <begin position="190"/>
        <end position="215"/>
    </location>
</feature>
<gene>
    <name evidence="4" type="ORF">D9611_014650</name>
</gene>
<proteinExistence type="predicted"/>
<feature type="region of interest" description="Disordered" evidence="2">
    <location>
        <begin position="23"/>
        <end position="74"/>
    </location>
</feature>
<organism evidence="4 5">
    <name type="scientific">Ephemerocybe angulata</name>
    <dbReference type="NCBI Taxonomy" id="980116"/>
    <lineage>
        <taxon>Eukaryota</taxon>
        <taxon>Fungi</taxon>
        <taxon>Dikarya</taxon>
        <taxon>Basidiomycota</taxon>
        <taxon>Agaricomycotina</taxon>
        <taxon>Agaricomycetes</taxon>
        <taxon>Agaricomycetidae</taxon>
        <taxon>Agaricales</taxon>
        <taxon>Agaricineae</taxon>
        <taxon>Psathyrellaceae</taxon>
        <taxon>Ephemerocybe</taxon>
    </lineage>
</organism>
<dbReference type="EMBL" id="JAACJK010000019">
    <property type="protein sequence ID" value="KAF5338011.1"/>
    <property type="molecule type" value="Genomic_DNA"/>
</dbReference>
<feature type="region of interest" description="Disordered" evidence="2">
    <location>
        <begin position="151"/>
        <end position="199"/>
    </location>
</feature>
<name>A0A8H5CBE3_9AGAR</name>
<keyword evidence="1" id="KW-0175">Coiled coil</keyword>
<protein>
    <recommendedName>
        <fullName evidence="3">Hpc2-related domain-containing protein</fullName>
    </recommendedName>
</protein>
<feature type="coiled-coil region" evidence="1">
    <location>
        <begin position="475"/>
        <end position="502"/>
    </location>
</feature>
<dbReference type="OrthoDB" id="10325241at2759"/>
<dbReference type="AlphaFoldDB" id="A0A8H5CBE3"/>
<evidence type="ECO:0000313" key="4">
    <source>
        <dbReference type="EMBL" id="KAF5338011.1"/>
    </source>
</evidence>
<sequence>MENTLAESGATFVQALGEVEQESYHRANSFTVRASSSLSPPSRRRSRMVSRLSSIPASPRSSKDTPPPSLTNPAFFGVYQTIEHPPNTSDPLSHFPEPVQAMTDAMRRVALKPITYDRLYETDTRSSSNPLLNVLGGPSNYEVDVRNLAKATGQREATPPPPAAPPESEDEEAAKAVKKEEEAPEGGAKKKKRKKKSVAQEYYDTNDPFIDDSELRRPVLFIAPSYPIAFVVRITPSRRACSPSSSFHIPRYRRLPPIRLPPSRRSSLRVSRYLPALTDNVNLIAVATTAVARGDLTQKIGGVATKGNRATFISHKGQNLFFLFFVSVTSSMSRTHVEWIAIAIASLQSNGHGPTLTVQAIKDAVFEEARSLNLRFVPRRPANKVLAEALIILYFADLIEMQSFCKLEEPETEVTLTKDVWNELPSTHSPILQSVKRFQIHEAQIKRFNELVVFVDLDAEYSASDASYNEKVRTIADSRGALANLLAEYKELVERSQLTEAAQTGTVRRMILGLADFLGLADYVIGPSLERWDSRIIKVSHLIFKPYSPLMIRKGVERCMKGVERCMVELDEWAEKVIEKEIRRKEYIKVMQTALNTALGPGNHLLLMQRNEHYENLVSRD</sequence>
<evidence type="ECO:0000259" key="3">
    <source>
        <dbReference type="Pfam" id="PF08729"/>
    </source>
</evidence>
<reference evidence="4 5" key="1">
    <citation type="journal article" date="2020" name="ISME J.">
        <title>Uncovering the hidden diversity of litter-decomposition mechanisms in mushroom-forming fungi.</title>
        <authorList>
            <person name="Floudas D."/>
            <person name="Bentzer J."/>
            <person name="Ahren D."/>
            <person name="Johansson T."/>
            <person name="Persson P."/>
            <person name="Tunlid A."/>
        </authorList>
    </citation>
    <scope>NUCLEOTIDE SEQUENCE [LARGE SCALE GENOMIC DNA]</scope>
    <source>
        <strain evidence="4 5">CBS 175.51</strain>
    </source>
</reference>
<evidence type="ECO:0000313" key="5">
    <source>
        <dbReference type="Proteomes" id="UP000541558"/>
    </source>
</evidence>
<evidence type="ECO:0000256" key="2">
    <source>
        <dbReference type="SAM" id="MobiDB-lite"/>
    </source>
</evidence>
<keyword evidence="5" id="KW-1185">Reference proteome</keyword>
<comment type="caution">
    <text evidence="4">The sequence shown here is derived from an EMBL/GenBank/DDBJ whole genome shotgun (WGS) entry which is preliminary data.</text>
</comment>